<dbReference type="RefSeq" id="WP_014220917.1">
    <property type="nucleotide sequence ID" value="NZ_LWBO01000044.1"/>
</dbReference>
<proteinExistence type="predicted"/>
<accession>A0ABX3NS15</accession>
<dbReference type="PROSITE" id="PS01124">
    <property type="entry name" value="HTH_ARAC_FAMILY_2"/>
    <property type="match status" value="1"/>
</dbReference>
<keyword evidence="3" id="KW-0804">Transcription</keyword>
<sequence length="117" mass="13582">MTSTNTYSAYARGAVIGLQRYMEKNPLLHKNVQDLWNAHPGDSRSMIEKAFKPITGYRIKEYLVLVRLQQTKQLLREGMPIKRVAAKSYYKSQSAYCTAFKRYFNLSPTDWLKDGQP</sequence>
<evidence type="ECO:0000256" key="3">
    <source>
        <dbReference type="ARBA" id="ARBA00023163"/>
    </source>
</evidence>
<dbReference type="Gene3D" id="1.10.10.60">
    <property type="entry name" value="Homeodomain-like"/>
    <property type="match status" value="1"/>
</dbReference>
<evidence type="ECO:0000259" key="4">
    <source>
        <dbReference type="PROSITE" id="PS01124"/>
    </source>
</evidence>
<dbReference type="InterPro" id="IPR018060">
    <property type="entry name" value="HTH_AraC"/>
</dbReference>
<gene>
    <name evidence="5" type="ORF">A4D02_13690</name>
</gene>
<reference evidence="5 6" key="1">
    <citation type="submission" date="2016-04" db="EMBL/GenBank/DDBJ databases">
        <authorList>
            <person name="Chen L."/>
            <person name="Zhuang W."/>
            <person name="Wang G."/>
        </authorList>
    </citation>
    <scope>NUCLEOTIDE SEQUENCE [LARGE SCALE GENOMIC DNA]</scope>
    <source>
        <strain evidence="6">GR20</strain>
    </source>
</reference>
<evidence type="ECO:0000313" key="5">
    <source>
        <dbReference type="EMBL" id="OQP42613.1"/>
    </source>
</evidence>
<dbReference type="SUPFAM" id="SSF46689">
    <property type="entry name" value="Homeodomain-like"/>
    <property type="match status" value="1"/>
</dbReference>
<keyword evidence="2" id="KW-0238">DNA-binding</keyword>
<evidence type="ECO:0000256" key="1">
    <source>
        <dbReference type="ARBA" id="ARBA00023015"/>
    </source>
</evidence>
<dbReference type="SMART" id="SM00342">
    <property type="entry name" value="HTH_ARAC"/>
    <property type="match status" value="1"/>
</dbReference>
<dbReference type="EMBL" id="LWBO01000044">
    <property type="protein sequence ID" value="OQP42613.1"/>
    <property type="molecule type" value="Genomic_DNA"/>
</dbReference>
<evidence type="ECO:0000313" key="6">
    <source>
        <dbReference type="Proteomes" id="UP000192277"/>
    </source>
</evidence>
<protein>
    <recommendedName>
        <fullName evidence="4">HTH araC/xylS-type domain-containing protein</fullName>
    </recommendedName>
</protein>
<keyword evidence="1" id="KW-0805">Transcription regulation</keyword>
<feature type="domain" description="HTH araC/xylS-type" evidence="4">
    <location>
        <begin position="43"/>
        <end position="114"/>
    </location>
</feature>
<comment type="caution">
    <text evidence="5">The sequence shown here is derived from an EMBL/GenBank/DDBJ whole genome shotgun (WGS) entry which is preliminary data.</text>
</comment>
<evidence type="ECO:0000256" key="2">
    <source>
        <dbReference type="ARBA" id="ARBA00023125"/>
    </source>
</evidence>
<dbReference type="PANTHER" id="PTHR46796">
    <property type="entry name" value="HTH-TYPE TRANSCRIPTIONAL ACTIVATOR RHAS-RELATED"/>
    <property type="match status" value="1"/>
</dbReference>
<dbReference type="PANTHER" id="PTHR46796:SF13">
    <property type="entry name" value="HTH-TYPE TRANSCRIPTIONAL ACTIVATOR RHAS"/>
    <property type="match status" value="1"/>
</dbReference>
<dbReference type="InterPro" id="IPR050204">
    <property type="entry name" value="AraC_XylS_family_regulators"/>
</dbReference>
<dbReference type="Pfam" id="PF12833">
    <property type="entry name" value="HTH_18"/>
    <property type="match status" value="1"/>
</dbReference>
<name>A0ABX3NS15_9BACT</name>
<dbReference type="Proteomes" id="UP000192277">
    <property type="component" value="Unassembled WGS sequence"/>
</dbReference>
<keyword evidence="6" id="KW-1185">Reference proteome</keyword>
<organism evidence="5 6">
    <name type="scientific">Niastella koreensis</name>
    <dbReference type="NCBI Taxonomy" id="354356"/>
    <lineage>
        <taxon>Bacteria</taxon>
        <taxon>Pseudomonadati</taxon>
        <taxon>Bacteroidota</taxon>
        <taxon>Chitinophagia</taxon>
        <taxon>Chitinophagales</taxon>
        <taxon>Chitinophagaceae</taxon>
        <taxon>Niastella</taxon>
    </lineage>
</organism>
<dbReference type="InterPro" id="IPR009057">
    <property type="entry name" value="Homeodomain-like_sf"/>
</dbReference>